<evidence type="ECO:0000313" key="1">
    <source>
        <dbReference type="EMBL" id="CEF41190.1"/>
    </source>
</evidence>
<sequence>MKEKLRSCWAAVFLWVAFLPGQEQRFSGWLKHLFSVRRLWCLNAAVFPSARPLVVTATGLFSKAPAPVIYSDHWRIF</sequence>
<evidence type="ECO:0000313" key="2">
    <source>
        <dbReference type="Proteomes" id="UP000056109"/>
    </source>
</evidence>
<proteinExistence type="predicted"/>
<name>A0A0U5EW56_9PROT</name>
<accession>A0A0U5EW56</accession>
<protein>
    <submittedName>
        <fullName evidence="1">Uncharacterized protein</fullName>
    </submittedName>
</protein>
<keyword evidence="2" id="KW-1185">Reference proteome</keyword>
<dbReference type="PATRIC" id="fig|446692.3.peg.1912"/>
<dbReference type="AlphaFoldDB" id="A0A0U5EW56"/>
<dbReference type="KEGG" id="asz:ASN_1863"/>
<dbReference type="EMBL" id="LN606600">
    <property type="protein sequence ID" value="CEF41190.1"/>
    <property type="molecule type" value="Genomic_DNA"/>
</dbReference>
<gene>
    <name evidence="1" type="ORF">ASN_1863</name>
</gene>
<reference evidence="2" key="1">
    <citation type="submission" date="2014-09" db="EMBL/GenBank/DDBJ databases">
        <authorList>
            <person name="Illeghems K.G."/>
        </authorList>
    </citation>
    <scope>NUCLEOTIDE SEQUENCE [LARGE SCALE GENOMIC DNA]</scope>
    <source>
        <strain evidence="2">108B</strain>
    </source>
</reference>
<organism evidence="1 2">
    <name type="scientific">Acetobacter senegalensis</name>
    <dbReference type="NCBI Taxonomy" id="446692"/>
    <lineage>
        <taxon>Bacteria</taxon>
        <taxon>Pseudomonadati</taxon>
        <taxon>Pseudomonadota</taxon>
        <taxon>Alphaproteobacteria</taxon>
        <taxon>Acetobacterales</taxon>
        <taxon>Acetobacteraceae</taxon>
        <taxon>Acetobacter</taxon>
    </lineage>
</organism>
<dbReference type="Proteomes" id="UP000056109">
    <property type="component" value="Chromosome I"/>
</dbReference>